<dbReference type="GO" id="GO:0008168">
    <property type="term" value="F:methyltransferase activity"/>
    <property type="evidence" value="ECO:0007669"/>
    <property type="project" value="UniProtKB-KW"/>
</dbReference>
<dbReference type="CDD" id="cd02440">
    <property type="entry name" value="AdoMet_MTases"/>
    <property type="match status" value="1"/>
</dbReference>
<gene>
    <name evidence="2" type="ORF">P4826_13620</name>
</gene>
<evidence type="ECO:0000313" key="2">
    <source>
        <dbReference type="EMBL" id="WOO31444.1"/>
    </source>
</evidence>
<dbReference type="SUPFAM" id="SSF53335">
    <property type="entry name" value="S-adenosyl-L-methionine-dependent methyltransferases"/>
    <property type="match status" value="1"/>
</dbReference>
<dbReference type="InterPro" id="IPR041698">
    <property type="entry name" value="Methyltransf_25"/>
</dbReference>
<dbReference type="Pfam" id="PF13649">
    <property type="entry name" value="Methyltransf_25"/>
    <property type="match status" value="1"/>
</dbReference>
<feature type="domain" description="Methyltransferase" evidence="1">
    <location>
        <begin position="98"/>
        <end position="165"/>
    </location>
</feature>
<sequence length="237" mass="26497">MERIKNAWSRHGWKMFGPVALLNIKHRFKILLSPGKFDAKSSVDNIPGVETNKSVYLSALGYTHEYGAGGNAYEPIDEEKFITVIRSLPIDPSTFCFVDLGSGKGRALFLAAKIGFNKVIGVEFSENLHLLAKKNIEAAANSWPNTDRMEVIHGDARDYAPPDAATVLYLYNPFDAQIMSPVLKTWEKSMSTRVHDVWIVYGNPTEAALFKHSPSLEHISSIAGFAVFRRKNLRRAE</sequence>
<dbReference type="InterPro" id="IPR029063">
    <property type="entry name" value="SAM-dependent_MTases_sf"/>
</dbReference>
<proteinExistence type="predicted"/>
<keyword evidence="2" id="KW-0489">Methyltransferase</keyword>
<evidence type="ECO:0000313" key="3">
    <source>
        <dbReference type="Proteomes" id="UP001303211"/>
    </source>
</evidence>
<reference evidence="2 3" key="1">
    <citation type="submission" date="2023-03" db="EMBL/GenBank/DDBJ databases">
        <title>Diaphorobacter basophil sp. nov., isolated from a sewage-treatment plant.</title>
        <authorList>
            <person name="Yang K."/>
        </authorList>
    </citation>
    <scope>NUCLEOTIDE SEQUENCE [LARGE SCALE GENOMIC DNA]</scope>
    <source>
        <strain evidence="2 3">Y-1</strain>
    </source>
</reference>
<dbReference type="Proteomes" id="UP001303211">
    <property type="component" value="Chromosome"/>
</dbReference>
<protein>
    <submittedName>
        <fullName evidence="2">Methyltransferase domain-containing protein</fullName>
    </submittedName>
</protein>
<organism evidence="2 3">
    <name type="scientific">Diaphorobacter limosus</name>
    <dbReference type="NCBI Taxonomy" id="3036128"/>
    <lineage>
        <taxon>Bacteria</taxon>
        <taxon>Pseudomonadati</taxon>
        <taxon>Pseudomonadota</taxon>
        <taxon>Betaproteobacteria</taxon>
        <taxon>Burkholderiales</taxon>
        <taxon>Comamonadaceae</taxon>
        <taxon>Diaphorobacter</taxon>
    </lineage>
</organism>
<dbReference type="GO" id="GO:0032259">
    <property type="term" value="P:methylation"/>
    <property type="evidence" value="ECO:0007669"/>
    <property type="project" value="UniProtKB-KW"/>
</dbReference>
<evidence type="ECO:0000259" key="1">
    <source>
        <dbReference type="Pfam" id="PF13649"/>
    </source>
</evidence>
<name>A0ABZ0J3D0_9BURK</name>
<dbReference type="RefSeq" id="WP_317700923.1">
    <property type="nucleotide sequence ID" value="NZ_CP136921.1"/>
</dbReference>
<dbReference type="Gene3D" id="3.40.50.150">
    <property type="entry name" value="Vaccinia Virus protein VP39"/>
    <property type="match status" value="1"/>
</dbReference>
<accession>A0ABZ0J3D0</accession>
<keyword evidence="2" id="KW-0808">Transferase</keyword>
<dbReference type="EMBL" id="CP136921">
    <property type="protein sequence ID" value="WOO31444.1"/>
    <property type="molecule type" value="Genomic_DNA"/>
</dbReference>
<keyword evidence="3" id="KW-1185">Reference proteome</keyword>